<comment type="caution">
    <text evidence="1">The sequence shown here is derived from an EMBL/GenBank/DDBJ whole genome shotgun (WGS) entry which is preliminary data.</text>
</comment>
<dbReference type="AlphaFoldDB" id="A0A327QD12"/>
<name>A0A327QD12_9BACT</name>
<sequence length="361" mass="40287">MLKHYKLIFLLLLPLFTYAKKGAVAIKRTVVKETALSQGANIAVINKFGKVNIVYWDKNEFKTTVTITGFGNSDKEASDIANAVQIKDIMSPSSVRVQTDYNANNAKKWLRNFGSRNTRDQVTIDYDVYIPRSIGTLEIANNFGDVLAEELANRTVINLNYGYYNIGSAKEKLTLRMNYCDKGKIDKADEVVVESNYSTLTIGTVGNLTVASNSCKYRIDRVNSITMKSNYDDYFVGKVTYVKANSNYINVKLDELGETGIFATNYADIIVKRVSTAFKSFRVDANYTDVKLNIPSRVNFAVNAALTYGDVKVDGFQMHNVVSEKKHGSMRYKGATQQNDNGLPTIQINGAYTDVKISNVD</sequence>
<evidence type="ECO:0000313" key="2">
    <source>
        <dbReference type="Proteomes" id="UP000249547"/>
    </source>
</evidence>
<proteinExistence type="predicted"/>
<dbReference type="OrthoDB" id="1117657at2"/>
<gene>
    <name evidence="1" type="ORF">LX64_03477</name>
</gene>
<accession>A0A327QD12</accession>
<dbReference type="EMBL" id="QLLL01000006">
    <property type="protein sequence ID" value="RAJ02459.1"/>
    <property type="molecule type" value="Genomic_DNA"/>
</dbReference>
<protein>
    <submittedName>
        <fullName evidence="1">Uncharacterized protein</fullName>
    </submittedName>
</protein>
<dbReference type="RefSeq" id="WP_111598898.1">
    <property type="nucleotide sequence ID" value="NZ_QLLL01000006.1"/>
</dbReference>
<reference evidence="1 2" key="1">
    <citation type="submission" date="2018-06" db="EMBL/GenBank/DDBJ databases">
        <title>Genomic Encyclopedia of Archaeal and Bacterial Type Strains, Phase II (KMG-II): from individual species to whole genera.</title>
        <authorList>
            <person name="Goeker M."/>
        </authorList>
    </citation>
    <scope>NUCLEOTIDE SEQUENCE [LARGE SCALE GENOMIC DNA]</scope>
    <source>
        <strain evidence="1 2">DSM 23857</strain>
    </source>
</reference>
<dbReference type="Proteomes" id="UP000249547">
    <property type="component" value="Unassembled WGS sequence"/>
</dbReference>
<organism evidence="1 2">
    <name type="scientific">Chitinophaga skermanii</name>
    <dbReference type="NCBI Taxonomy" id="331697"/>
    <lineage>
        <taxon>Bacteria</taxon>
        <taxon>Pseudomonadati</taxon>
        <taxon>Bacteroidota</taxon>
        <taxon>Chitinophagia</taxon>
        <taxon>Chitinophagales</taxon>
        <taxon>Chitinophagaceae</taxon>
        <taxon>Chitinophaga</taxon>
    </lineage>
</organism>
<keyword evidence="2" id="KW-1185">Reference proteome</keyword>
<evidence type="ECO:0000313" key="1">
    <source>
        <dbReference type="EMBL" id="RAJ02459.1"/>
    </source>
</evidence>